<name>A0A2P2MUU5_RHIMU</name>
<dbReference type="EMBL" id="GGEC01053513">
    <property type="protein sequence ID" value="MBX33997.1"/>
    <property type="molecule type" value="Transcribed_RNA"/>
</dbReference>
<evidence type="ECO:0000313" key="1">
    <source>
        <dbReference type="EMBL" id="MBX33997.1"/>
    </source>
</evidence>
<proteinExistence type="predicted"/>
<accession>A0A2P2MUU5</accession>
<sequence>MPGKQYWARCEVCVHLQQSNKRYCLASKQDHSKNIIMTEQSTKYRWIIAFMNFKHILPT</sequence>
<protein>
    <submittedName>
        <fullName evidence="1">Fructose-2 6-bisphosphatase</fullName>
    </submittedName>
</protein>
<organism evidence="1">
    <name type="scientific">Rhizophora mucronata</name>
    <name type="common">Asiatic mangrove</name>
    <dbReference type="NCBI Taxonomy" id="61149"/>
    <lineage>
        <taxon>Eukaryota</taxon>
        <taxon>Viridiplantae</taxon>
        <taxon>Streptophyta</taxon>
        <taxon>Embryophyta</taxon>
        <taxon>Tracheophyta</taxon>
        <taxon>Spermatophyta</taxon>
        <taxon>Magnoliopsida</taxon>
        <taxon>eudicotyledons</taxon>
        <taxon>Gunneridae</taxon>
        <taxon>Pentapetalae</taxon>
        <taxon>rosids</taxon>
        <taxon>fabids</taxon>
        <taxon>Malpighiales</taxon>
        <taxon>Rhizophoraceae</taxon>
        <taxon>Rhizophora</taxon>
    </lineage>
</organism>
<reference evidence="1" key="1">
    <citation type="submission" date="2018-02" db="EMBL/GenBank/DDBJ databases">
        <title>Rhizophora mucronata_Transcriptome.</title>
        <authorList>
            <person name="Meera S.P."/>
            <person name="Sreeshan A."/>
            <person name="Augustine A."/>
        </authorList>
    </citation>
    <scope>NUCLEOTIDE SEQUENCE</scope>
    <source>
        <tissue evidence="1">Leaf</tissue>
    </source>
</reference>
<dbReference type="AlphaFoldDB" id="A0A2P2MUU5"/>